<accession>A0ABS4UJK7</accession>
<proteinExistence type="predicted"/>
<evidence type="ECO:0000313" key="3">
    <source>
        <dbReference type="Proteomes" id="UP000755585"/>
    </source>
</evidence>
<gene>
    <name evidence="2" type="ORF">JOF29_002882</name>
</gene>
<reference evidence="2 3" key="1">
    <citation type="submission" date="2021-03" db="EMBL/GenBank/DDBJ databases">
        <title>Sequencing the genomes of 1000 actinobacteria strains.</title>
        <authorList>
            <person name="Klenk H.-P."/>
        </authorList>
    </citation>
    <scope>NUCLEOTIDE SEQUENCE [LARGE SCALE GENOMIC DNA]</scope>
    <source>
        <strain evidence="2 3">DSM 18824</strain>
    </source>
</reference>
<dbReference type="EMBL" id="JAGINT010000001">
    <property type="protein sequence ID" value="MBP2351799.1"/>
    <property type="molecule type" value="Genomic_DNA"/>
</dbReference>
<name>A0ABS4UJK7_9ACTN</name>
<dbReference type="Proteomes" id="UP000755585">
    <property type="component" value="Unassembled WGS sequence"/>
</dbReference>
<dbReference type="SUPFAM" id="SSF51445">
    <property type="entry name" value="(Trans)glycosidases"/>
    <property type="match status" value="1"/>
</dbReference>
<evidence type="ECO:0000256" key="1">
    <source>
        <dbReference type="SAM" id="MobiDB-lite"/>
    </source>
</evidence>
<keyword evidence="3" id="KW-1185">Reference proteome</keyword>
<feature type="region of interest" description="Disordered" evidence="1">
    <location>
        <begin position="39"/>
        <end position="66"/>
    </location>
</feature>
<evidence type="ECO:0000313" key="2">
    <source>
        <dbReference type="EMBL" id="MBP2351799.1"/>
    </source>
</evidence>
<dbReference type="InterPro" id="IPR017853">
    <property type="entry name" value="GH"/>
</dbReference>
<dbReference type="Gene3D" id="3.20.20.80">
    <property type="entry name" value="Glycosidases"/>
    <property type="match status" value="1"/>
</dbReference>
<sequence>MPAGKGRDDWGSENLVAMIRDLAPDVLLNDRLDLPGSADFITPEEYSPGSTTPDLPWETCRTMNGS</sequence>
<comment type="caution">
    <text evidence="2">The sequence shown here is derived from an EMBL/GenBank/DDBJ whole genome shotgun (WGS) entry which is preliminary data.</text>
</comment>
<protein>
    <submittedName>
        <fullName evidence="2">Uncharacterized protein</fullName>
    </submittedName>
</protein>
<organism evidence="2 3">
    <name type="scientific">Kribbella aluminosa</name>
    <dbReference type="NCBI Taxonomy" id="416017"/>
    <lineage>
        <taxon>Bacteria</taxon>
        <taxon>Bacillati</taxon>
        <taxon>Actinomycetota</taxon>
        <taxon>Actinomycetes</taxon>
        <taxon>Propionibacteriales</taxon>
        <taxon>Kribbellaceae</taxon>
        <taxon>Kribbella</taxon>
    </lineage>
</organism>